<name>A0A2N5Y112_9GAMM</name>
<gene>
    <name evidence="2" type="ORF">CWI75_09800</name>
</gene>
<feature type="region of interest" description="Disordered" evidence="1">
    <location>
        <begin position="1"/>
        <end position="39"/>
    </location>
</feature>
<organism evidence="2 3">
    <name type="scientific">Kineobactrum sediminis</name>
    <dbReference type="NCBI Taxonomy" id="1905677"/>
    <lineage>
        <taxon>Bacteria</taxon>
        <taxon>Pseudomonadati</taxon>
        <taxon>Pseudomonadota</taxon>
        <taxon>Gammaproteobacteria</taxon>
        <taxon>Cellvibrionales</taxon>
        <taxon>Halieaceae</taxon>
        <taxon>Kineobactrum</taxon>
    </lineage>
</organism>
<feature type="compositionally biased region" description="Basic and acidic residues" evidence="1">
    <location>
        <begin position="8"/>
        <end position="30"/>
    </location>
</feature>
<protein>
    <submittedName>
        <fullName evidence="2">Uncharacterized protein</fullName>
    </submittedName>
</protein>
<evidence type="ECO:0000313" key="2">
    <source>
        <dbReference type="EMBL" id="PLW82083.1"/>
    </source>
</evidence>
<dbReference type="AlphaFoldDB" id="A0A2N5Y112"/>
<evidence type="ECO:0000313" key="3">
    <source>
        <dbReference type="Proteomes" id="UP000234845"/>
    </source>
</evidence>
<reference evidence="3" key="1">
    <citation type="submission" date="2017-11" db="EMBL/GenBank/DDBJ databases">
        <title>The draft genome sequence of Chromatocurvus sp. F02.</title>
        <authorList>
            <person name="Du Z.-J."/>
            <person name="Chang Y.-Q."/>
        </authorList>
    </citation>
    <scope>NUCLEOTIDE SEQUENCE [LARGE SCALE GENOMIC DNA]</scope>
    <source>
        <strain evidence="3">F02</strain>
    </source>
</reference>
<dbReference type="Proteomes" id="UP000234845">
    <property type="component" value="Unassembled WGS sequence"/>
</dbReference>
<sequence length="66" mass="6965">MGNVGTCRLDDKGEIRKGSPLKEKSTDARHRGGVARSSVEAAERLWSEGATSCGSARMPTGNGRSM</sequence>
<proteinExistence type="predicted"/>
<comment type="caution">
    <text evidence="2">The sequence shown here is derived from an EMBL/GenBank/DDBJ whole genome shotgun (WGS) entry which is preliminary data.</text>
</comment>
<dbReference type="EMBL" id="PKLZ01000008">
    <property type="protein sequence ID" value="PLW82083.1"/>
    <property type="molecule type" value="Genomic_DNA"/>
</dbReference>
<evidence type="ECO:0000256" key="1">
    <source>
        <dbReference type="SAM" id="MobiDB-lite"/>
    </source>
</evidence>
<keyword evidence="3" id="KW-1185">Reference proteome</keyword>
<accession>A0A2N5Y112</accession>